<dbReference type="Gene3D" id="1.25.40.10">
    <property type="entry name" value="Tetratricopeptide repeat domain"/>
    <property type="match status" value="1"/>
</dbReference>
<organism evidence="2 3">
    <name type="scientific">Aurantiacibacter marinus</name>
    <dbReference type="NCBI Taxonomy" id="874156"/>
    <lineage>
        <taxon>Bacteria</taxon>
        <taxon>Pseudomonadati</taxon>
        <taxon>Pseudomonadota</taxon>
        <taxon>Alphaproteobacteria</taxon>
        <taxon>Sphingomonadales</taxon>
        <taxon>Erythrobacteraceae</taxon>
        <taxon>Aurantiacibacter</taxon>
    </lineage>
</organism>
<dbReference type="AlphaFoldDB" id="A0A0H0XVV6"/>
<dbReference type="OrthoDB" id="7190835at2"/>
<dbReference type="PROSITE" id="PS51257">
    <property type="entry name" value="PROKAR_LIPOPROTEIN"/>
    <property type="match status" value="1"/>
</dbReference>
<dbReference type="PATRIC" id="fig|874156.12.peg.414"/>
<gene>
    <name evidence="2" type="ORF">AAV99_01975</name>
</gene>
<keyword evidence="3" id="KW-1185">Reference proteome</keyword>
<dbReference type="SMART" id="SM00028">
    <property type="entry name" value="TPR"/>
    <property type="match status" value="1"/>
</dbReference>
<dbReference type="InterPro" id="IPR019734">
    <property type="entry name" value="TPR_rpt"/>
</dbReference>
<dbReference type="STRING" id="874156.GCA_001021555_00885"/>
<reference evidence="2 3" key="1">
    <citation type="submission" date="2015-04" db="EMBL/GenBank/DDBJ databases">
        <title>The draft genome sequence of Erythrobacter marinus HWDM-33.</title>
        <authorList>
            <person name="Zhuang L."/>
            <person name="Liu Y."/>
            <person name="Shao Z."/>
        </authorList>
    </citation>
    <scope>NUCLEOTIDE SEQUENCE [LARGE SCALE GENOMIC DNA]</scope>
    <source>
        <strain evidence="2 3">HWDM-33</strain>
    </source>
</reference>
<dbReference type="PROSITE" id="PS50005">
    <property type="entry name" value="TPR"/>
    <property type="match status" value="1"/>
</dbReference>
<name>A0A0H0XVV6_9SPHN</name>
<dbReference type="RefSeq" id="WP_047092267.1">
    <property type="nucleotide sequence ID" value="NZ_LBHU01000001.1"/>
</dbReference>
<evidence type="ECO:0000256" key="1">
    <source>
        <dbReference type="PROSITE-ProRule" id="PRU00339"/>
    </source>
</evidence>
<sequence>MNKIQGSMLCCAIVALSGCQSFPMHFGMQDRAEASVPDMSSYFAQRLNDGRRHLSAQRPGAAVDAFRQASYHPDFAGEAYNGMAIAFDQMGRYDLAERFFAQAMEAAPEDERFARNAARFDTTMLARTRTEVPVQFANKSATPAATEITATLSAIAEELDAELDAELGAMPEERMQRVSTREVRIASREDWTSRAQVSAAARPAVMHIGSGRSLAERGPAAEEAQYPVRIALTAVPIARQSNTAETASSRFVGSNGDAVRVRVSGNLIARDRPIYPISLALDSPG</sequence>
<evidence type="ECO:0000313" key="2">
    <source>
        <dbReference type="EMBL" id="KLI64405.1"/>
    </source>
</evidence>
<feature type="repeat" description="TPR" evidence="1">
    <location>
        <begin position="77"/>
        <end position="110"/>
    </location>
</feature>
<evidence type="ECO:0000313" key="3">
    <source>
        <dbReference type="Proteomes" id="UP000053455"/>
    </source>
</evidence>
<dbReference type="EMBL" id="LBHU01000001">
    <property type="protein sequence ID" value="KLI64405.1"/>
    <property type="molecule type" value="Genomic_DNA"/>
</dbReference>
<proteinExistence type="predicted"/>
<dbReference type="Proteomes" id="UP000053455">
    <property type="component" value="Unassembled WGS sequence"/>
</dbReference>
<keyword evidence="1" id="KW-0802">TPR repeat</keyword>
<protein>
    <submittedName>
        <fullName evidence="2">Uncharacterized protein</fullName>
    </submittedName>
</protein>
<comment type="caution">
    <text evidence="2">The sequence shown here is derived from an EMBL/GenBank/DDBJ whole genome shotgun (WGS) entry which is preliminary data.</text>
</comment>
<dbReference type="InterPro" id="IPR011990">
    <property type="entry name" value="TPR-like_helical_dom_sf"/>
</dbReference>
<dbReference type="SUPFAM" id="SSF48452">
    <property type="entry name" value="TPR-like"/>
    <property type="match status" value="1"/>
</dbReference>
<accession>A0A0H0XVV6</accession>